<dbReference type="NCBIfam" id="TIGR00345">
    <property type="entry name" value="GET3_arsA_TRC40"/>
    <property type="match status" value="1"/>
</dbReference>
<feature type="domain" description="ArsA/GET3 Anion-transporting ATPase-like" evidence="2">
    <location>
        <begin position="12"/>
        <end position="308"/>
    </location>
</feature>
<evidence type="ECO:0000256" key="1">
    <source>
        <dbReference type="ARBA" id="ARBA00011040"/>
    </source>
</evidence>
<dbReference type="InterPro" id="IPR027417">
    <property type="entry name" value="P-loop_NTPase"/>
</dbReference>
<dbReference type="InterPro" id="IPR016300">
    <property type="entry name" value="ATPase_ArsA/GET3"/>
</dbReference>
<proteinExistence type="inferred from homology"/>
<dbReference type="PANTHER" id="PTHR10803:SF3">
    <property type="entry name" value="ATPASE GET3"/>
    <property type="match status" value="1"/>
</dbReference>
<evidence type="ECO:0000259" key="2">
    <source>
        <dbReference type="Pfam" id="PF02374"/>
    </source>
</evidence>
<gene>
    <name evidence="3" type="ORF">SAMN05443661_13029</name>
</gene>
<sequence length="312" mass="34340">MGELCDLESGPRMVAVTGKGGVGKTTCSAATAVHLAETGQRTLLLSTDRSPSLSDILETDVFGEITSVDGVDGLDAVEMDYDAIREKWKETYGEDIYRVFSSFVSVGEEVIDYVAEAPGIADEFMLGYILEYFEGDVYDRIVWDTAPAGGTIALLEAQERFYDHLGQAPKIYADLRSLASGDLKKRPATLFEEWRELSADCLSMVQGPDTTFVVVTIAEGLGVNETDRIIDDLERHDLGVQRVVANKVLEDVGADDCKHHRERAAMHAEYLEVLEDRYASEYGVATIPQLPREVKGLEAIETVSDHLFESAD</sequence>
<dbReference type="CDD" id="cd02035">
    <property type="entry name" value="ArsA"/>
    <property type="match status" value="1"/>
</dbReference>
<organism evidence="3 4">
    <name type="scientific">Natronobacterium gregoryi</name>
    <dbReference type="NCBI Taxonomy" id="44930"/>
    <lineage>
        <taxon>Archaea</taxon>
        <taxon>Methanobacteriati</taxon>
        <taxon>Methanobacteriota</taxon>
        <taxon>Stenosarchaea group</taxon>
        <taxon>Halobacteria</taxon>
        <taxon>Halobacteriales</taxon>
        <taxon>Natrialbaceae</taxon>
        <taxon>Natronobacterium</taxon>
    </lineage>
</organism>
<keyword evidence="3" id="KW-0547">Nucleotide-binding</keyword>
<accession>A0A1I3RHY8</accession>
<dbReference type="Gene3D" id="3.40.50.300">
    <property type="entry name" value="P-loop containing nucleotide triphosphate hydrolases"/>
    <property type="match status" value="1"/>
</dbReference>
<dbReference type="AlphaFoldDB" id="A0A1I3RHY8"/>
<name>A0A1I3RHY8_9EURY</name>
<dbReference type="RefSeq" id="WP_005581340.1">
    <property type="nucleotide sequence ID" value="NZ_FORO01000030.1"/>
</dbReference>
<keyword evidence="3" id="KW-0067">ATP-binding</keyword>
<evidence type="ECO:0000313" key="4">
    <source>
        <dbReference type="Proteomes" id="UP000182829"/>
    </source>
</evidence>
<dbReference type="GO" id="GO:0005524">
    <property type="term" value="F:ATP binding"/>
    <property type="evidence" value="ECO:0007669"/>
    <property type="project" value="UniProtKB-KW"/>
</dbReference>
<dbReference type="SUPFAM" id="SSF52540">
    <property type="entry name" value="P-loop containing nucleoside triphosphate hydrolases"/>
    <property type="match status" value="1"/>
</dbReference>
<dbReference type="Pfam" id="PF02374">
    <property type="entry name" value="ArsA_ATPase"/>
    <property type="match status" value="1"/>
</dbReference>
<evidence type="ECO:0000313" key="3">
    <source>
        <dbReference type="EMBL" id="SFJ44796.1"/>
    </source>
</evidence>
<dbReference type="Proteomes" id="UP000182829">
    <property type="component" value="Unassembled WGS sequence"/>
</dbReference>
<dbReference type="OrthoDB" id="46198at2157"/>
<dbReference type="GO" id="GO:0016887">
    <property type="term" value="F:ATP hydrolysis activity"/>
    <property type="evidence" value="ECO:0007669"/>
    <property type="project" value="InterPro"/>
</dbReference>
<dbReference type="EMBL" id="FORO01000030">
    <property type="protein sequence ID" value="SFJ44796.1"/>
    <property type="molecule type" value="Genomic_DNA"/>
</dbReference>
<dbReference type="InterPro" id="IPR025723">
    <property type="entry name" value="ArsA/GET3_ATPase-like"/>
</dbReference>
<comment type="similarity">
    <text evidence="1">Belongs to the arsA ATPase family.</text>
</comment>
<dbReference type="OMA" id="PHEPAIS"/>
<dbReference type="PANTHER" id="PTHR10803">
    <property type="entry name" value="ARSENICAL PUMP-DRIVING ATPASE ARSENITE-TRANSLOCATING ATPASE"/>
    <property type="match status" value="1"/>
</dbReference>
<protein>
    <submittedName>
        <fullName evidence="3">Arsenite efflux ATP-binding protein ArsA</fullName>
    </submittedName>
</protein>
<reference evidence="3 4" key="1">
    <citation type="submission" date="2016-10" db="EMBL/GenBank/DDBJ databases">
        <authorList>
            <person name="de Groot N.N."/>
        </authorList>
    </citation>
    <scope>NUCLEOTIDE SEQUENCE [LARGE SCALE GENOMIC DNA]</scope>
    <source>
        <strain evidence="3 4">SP2</strain>
    </source>
</reference>
<dbReference type="GeneID" id="14206687"/>